<name>A0A4Q9VGL3_9HYPH</name>
<dbReference type="InterPro" id="IPR035940">
    <property type="entry name" value="CAP_sf"/>
</dbReference>
<dbReference type="AlphaFoldDB" id="A0A4Q9VGL3"/>
<evidence type="ECO:0000259" key="2">
    <source>
        <dbReference type="Pfam" id="PF00188"/>
    </source>
</evidence>
<gene>
    <name evidence="3" type="ORF">EYW49_19145</name>
</gene>
<sequence length="172" mass="18315">MSRSFAGRIPAVATLVLALAACSRPPATVENVPPFYQRLDISGRSVDPASSLSMINQYRGNHGLAPLTWDPALARVAQSQSSAMAASDRVHSVADAGLDGQLAGAGIGYKMFLANFSAGYRTFAEAFSGWRESKIHDATMLSPTATRVGLATAQAPNSKYQIFWTLVVVEPR</sequence>
<organism evidence="3 4">
    <name type="scientific">Siculibacillus lacustris</name>
    <dbReference type="NCBI Taxonomy" id="1549641"/>
    <lineage>
        <taxon>Bacteria</taxon>
        <taxon>Pseudomonadati</taxon>
        <taxon>Pseudomonadota</taxon>
        <taxon>Alphaproteobacteria</taxon>
        <taxon>Hyphomicrobiales</taxon>
        <taxon>Ancalomicrobiaceae</taxon>
        <taxon>Siculibacillus</taxon>
    </lineage>
</organism>
<dbReference type="Gene3D" id="3.40.33.10">
    <property type="entry name" value="CAP"/>
    <property type="match status" value="1"/>
</dbReference>
<dbReference type="PROSITE" id="PS51257">
    <property type="entry name" value="PROKAR_LIPOPROTEIN"/>
    <property type="match status" value="1"/>
</dbReference>
<dbReference type="PANTHER" id="PTHR31157">
    <property type="entry name" value="SCP DOMAIN-CONTAINING PROTEIN"/>
    <property type="match status" value="1"/>
</dbReference>
<dbReference type="Pfam" id="PF00188">
    <property type="entry name" value="CAP"/>
    <property type="match status" value="1"/>
</dbReference>
<keyword evidence="4" id="KW-1185">Reference proteome</keyword>
<feature type="chain" id="PRO_5020503831" evidence="1">
    <location>
        <begin position="30"/>
        <end position="172"/>
    </location>
</feature>
<comment type="caution">
    <text evidence="3">The sequence shown here is derived from an EMBL/GenBank/DDBJ whole genome shotgun (WGS) entry which is preliminary data.</text>
</comment>
<evidence type="ECO:0000256" key="1">
    <source>
        <dbReference type="SAM" id="SignalP"/>
    </source>
</evidence>
<dbReference type="CDD" id="cd05379">
    <property type="entry name" value="CAP_bacterial"/>
    <property type="match status" value="1"/>
</dbReference>
<feature type="domain" description="SCP" evidence="2">
    <location>
        <begin position="52"/>
        <end position="166"/>
    </location>
</feature>
<dbReference type="Proteomes" id="UP000292781">
    <property type="component" value="Unassembled WGS sequence"/>
</dbReference>
<dbReference type="InterPro" id="IPR014044">
    <property type="entry name" value="CAP_dom"/>
</dbReference>
<dbReference type="RefSeq" id="WP_131311240.1">
    <property type="nucleotide sequence ID" value="NZ_SJFN01000037.1"/>
</dbReference>
<evidence type="ECO:0000313" key="3">
    <source>
        <dbReference type="EMBL" id="TBW33973.1"/>
    </source>
</evidence>
<dbReference type="OrthoDB" id="7852865at2"/>
<proteinExistence type="predicted"/>
<evidence type="ECO:0000313" key="4">
    <source>
        <dbReference type="Proteomes" id="UP000292781"/>
    </source>
</evidence>
<dbReference type="PANTHER" id="PTHR31157:SF1">
    <property type="entry name" value="SCP DOMAIN-CONTAINING PROTEIN"/>
    <property type="match status" value="1"/>
</dbReference>
<keyword evidence="1" id="KW-0732">Signal</keyword>
<dbReference type="SUPFAM" id="SSF55797">
    <property type="entry name" value="PR-1-like"/>
    <property type="match status" value="1"/>
</dbReference>
<accession>A0A4Q9VGL3</accession>
<reference evidence="3 4" key="1">
    <citation type="submission" date="2019-02" db="EMBL/GenBank/DDBJ databases">
        <title>Siculibacillus lacustris gen. nov., sp. nov., a new rosette-forming bacterium isolated from a freshwater crater lake (Lake St. Ana, Romania).</title>
        <authorList>
            <person name="Felfoldi T."/>
            <person name="Marton Z."/>
            <person name="Szabo A."/>
            <person name="Mentes A."/>
            <person name="Boka K."/>
            <person name="Marialigeti K."/>
            <person name="Mathe I."/>
            <person name="Koncz M."/>
            <person name="Schumann P."/>
            <person name="Toth E."/>
        </authorList>
    </citation>
    <scope>NUCLEOTIDE SEQUENCE [LARGE SCALE GENOMIC DNA]</scope>
    <source>
        <strain evidence="3 4">SA-279</strain>
    </source>
</reference>
<feature type="signal peptide" evidence="1">
    <location>
        <begin position="1"/>
        <end position="29"/>
    </location>
</feature>
<dbReference type="EMBL" id="SJFN01000037">
    <property type="protein sequence ID" value="TBW33973.1"/>
    <property type="molecule type" value="Genomic_DNA"/>
</dbReference>
<protein>
    <submittedName>
        <fullName evidence="3">CAP domain-containing protein</fullName>
    </submittedName>
</protein>